<dbReference type="InterPro" id="IPR043041">
    <property type="entry name" value="PLipase_B-like_dom2"/>
</dbReference>
<name>V3YWN0_LOTGI</name>
<protein>
    <recommendedName>
        <fullName evidence="7">Phospholipase B-like</fullName>
        <ecNumber evidence="7">3.1.1.-</ecNumber>
    </recommendedName>
</protein>
<evidence type="ECO:0000256" key="2">
    <source>
        <dbReference type="ARBA" id="ARBA00022729"/>
    </source>
</evidence>
<dbReference type="Gene3D" id="3.60.60.20">
    <property type="match status" value="1"/>
</dbReference>
<keyword evidence="2 7" id="KW-0732">Signal</keyword>
<evidence type="ECO:0000313" key="8">
    <source>
        <dbReference type="EMBL" id="ESO82433.1"/>
    </source>
</evidence>
<dbReference type="KEGG" id="lgi:LOTGIDRAFT_237030"/>
<dbReference type="OMA" id="PWHRTAS"/>
<dbReference type="Proteomes" id="UP000030746">
    <property type="component" value="Unassembled WGS sequence"/>
</dbReference>
<dbReference type="AlphaFoldDB" id="V3YWN0"/>
<dbReference type="InterPro" id="IPR007000">
    <property type="entry name" value="PLipase_B-like"/>
</dbReference>
<keyword evidence="5 7" id="KW-0443">Lipid metabolism</keyword>
<dbReference type="GO" id="GO:0009395">
    <property type="term" value="P:phospholipid catabolic process"/>
    <property type="evidence" value="ECO:0007669"/>
    <property type="project" value="TreeGrafter"/>
</dbReference>
<sequence>MATFKHLPILFLIFFQLQKVFGLLKENELQKAFVTYDSKADKLSIVTSEPIDYVAKADFQNSVNSTCWSYLDVTTNPQYNDSMQAYAAGMVEGFLTKELIQYSWQNTAADYCTQPYNQYCKNLQKFLTQNYNWVKTEITQNFDSPFWHNVRLFYTQVSGLDAGFTGTPKQVNYDVDVLGMFYILQLSGDLEDLESVLHKPQKSHVLGSGSCSAIVKLTPGNKDLYVAQDTWTGFNEMLRVLKRYNFAYRMSETSSDLKHETYYKVLYLKIV</sequence>
<dbReference type="GO" id="GO:0005576">
    <property type="term" value="C:extracellular region"/>
    <property type="evidence" value="ECO:0007669"/>
    <property type="project" value="TreeGrafter"/>
</dbReference>
<comment type="function">
    <text evidence="7">Putative phospholipase.</text>
</comment>
<evidence type="ECO:0000256" key="7">
    <source>
        <dbReference type="RuleBase" id="RU364138"/>
    </source>
</evidence>
<proteinExistence type="inferred from homology"/>
<dbReference type="EMBL" id="KB203918">
    <property type="protein sequence ID" value="ESO82433.1"/>
    <property type="molecule type" value="Genomic_DNA"/>
</dbReference>
<feature type="chain" id="PRO_5011328016" description="Phospholipase B-like" evidence="7">
    <location>
        <begin position="23"/>
        <end position="271"/>
    </location>
</feature>
<evidence type="ECO:0000256" key="3">
    <source>
        <dbReference type="ARBA" id="ARBA00022801"/>
    </source>
</evidence>
<comment type="similarity">
    <text evidence="1 7">Belongs to the phospholipase B-like family.</text>
</comment>
<accession>V3YWN0</accession>
<dbReference type="PANTHER" id="PTHR12370">
    <property type="entry name" value="PHOSPHOLIPASE B-RELATED"/>
    <property type="match status" value="1"/>
</dbReference>
<dbReference type="Gene3D" id="2.10.70.60">
    <property type="entry name" value="Phospholipase B-like, domain 1"/>
    <property type="match status" value="1"/>
</dbReference>
<dbReference type="InterPro" id="IPR043040">
    <property type="entry name" value="PLipase_B-like_dom1"/>
</dbReference>
<dbReference type="EC" id="3.1.1.-" evidence="7"/>
<evidence type="ECO:0000256" key="6">
    <source>
        <dbReference type="ARBA" id="ARBA00023180"/>
    </source>
</evidence>
<dbReference type="RefSeq" id="XP_009066936.1">
    <property type="nucleotide sequence ID" value="XM_009068688.1"/>
</dbReference>
<dbReference type="GO" id="GO:0004620">
    <property type="term" value="F:phospholipase activity"/>
    <property type="evidence" value="ECO:0007669"/>
    <property type="project" value="InterPro"/>
</dbReference>
<reference evidence="8 9" key="1">
    <citation type="journal article" date="2013" name="Nature">
        <title>Insights into bilaterian evolution from three spiralian genomes.</title>
        <authorList>
            <person name="Simakov O."/>
            <person name="Marletaz F."/>
            <person name="Cho S.J."/>
            <person name="Edsinger-Gonzales E."/>
            <person name="Havlak P."/>
            <person name="Hellsten U."/>
            <person name="Kuo D.H."/>
            <person name="Larsson T."/>
            <person name="Lv J."/>
            <person name="Arendt D."/>
            <person name="Savage R."/>
            <person name="Osoegawa K."/>
            <person name="de Jong P."/>
            <person name="Grimwood J."/>
            <person name="Chapman J.A."/>
            <person name="Shapiro H."/>
            <person name="Aerts A."/>
            <person name="Otillar R.P."/>
            <person name="Terry A.Y."/>
            <person name="Boore J.L."/>
            <person name="Grigoriev I.V."/>
            <person name="Lindberg D.R."/>
            <person name="Seaver E.C."/>
            <person name="Weisblat D.A."/>
            <person name="Putnam N.H."/>
            <person name="Rokhsar D.S."/>
        </authorList>
    </citation>
    <scope>NUCLEOTIDE SEQUENCE [LARGE SCALE GENOMIC DNA]</scope>
</reference>
<dbReference type="HOGENOM" id="CLU_1027754_0_0_1"/>
<keyword evidence="6" id="KW-0325">Glycoprotein</keyword>
<gene>
    <name evidence="8" type="ORF">LOTGIDRAFT_237030</name>
</gene>
<dbReference type="CTD" id="20250327"/>
<dbReference type="Pfam" id="PF04916">
    <property type="entry name" value="Phospholip_B"/>
    <property type="match status" value="1"/>
</dbReference>
<dbReference type="InterPro" id="IPR043042">
    <property type="entry name" value="PLipase_B-like_dom3"/>
</dbReference>
<keyword evidence="4 7" id="KW-0442">Lipid degradation</keyword>
<dbReference type="STRING" id="225164.V3YWN0"/>
<keyword evidence="3 7" id="KW-0378">Hydrolase</keyword>
<feature type="non-terminal residue" evidence="8">
    <location>
        <position position="1"/>
    </location>
</feature>
<feature type="signal peptide" evidence="7">
    <location>
        <begin position="1"/>
        <end position="22"/>
    </location>
</feature>
<keyword evidence="9" id="KW-1185">Reference proteome</keyword>
<dbReference type="GeneID" id="20250327"/>
<organism evidence="8 9">
    <name type="scientific">Lottia gigantea</name>
    <name type="common">Giant owl limpet</name>
    <dbReference type="NCBI Taxonomy" id="225164"/>
    <lineage>
        <taxon>Eukaryota</taxon>
        <taxon>Metazoa</taxon>
        <taxon>Spiralia</taxon>
        <taxon>Lophotrochozoa</taxon>
        <taxon>Mollusca</taxon>
        <taxon>Gastropoda</taxon>
        <taxon>Patellogastropoda</taxon>
        <taxon>Lottioidea</taxon>
        <taxon>Lottiidae</taxon>
        <taxon>Lottia</taxon>
    </lineage>
</organism>
<dbReference type="PANTHER" id="PTHR12370:SF3">
    <property type="entry name" value="PHOSPHOLIPASE B-LIKE 2-RELATED"/>
    <property type="match status" value="1"/>
</dbReference>
<evidence type="ECO:0000256" key="5">
    <source>
        <dbReference type="ARBA" id="ARBA00023098"/>
    </source>
</evidence>
<evidence type="ECO:0000313" key="9">
    <source>
        <dbReference type="Proteomes" id="UP000030746"/>
    </source>
</evidence>
<evidence type="ECO:0000256" key="1">
    <source>
        <dbReference type="ARBA" id="ARBA00007835"/>
    </source>
</evidence>
<dbReference type="Gene3D" id="1.10.439.20">
    <property type="entry name" value="Phospholipase B-like, domain 2"/>
    <property type="match status" value="1"/>
</dbReference>
<evidence type="ECO:0000256" key="4">
    <source>
        <dbReference type="ARBA" id="ARBA00022963"/>
    </source>
</evidence>
<dbReference type="OrthoDB" id="443524at2759"/>